<dbReference type="OrthoDB" id="258532at2"/>
<evidence type="ECO:0000313" key="2">
    <source>
        <dbReference type="Proteomes" id="UP000315750"/>
    </source>
</evidence>
<dbReference type="EMBL" id="CP036278">
    <property type="protein sequence ID" value="QDU56584.1"/>
    <property type="molecule type" value="Genomic_DNA"/>
</dbReference>
<reference evidence="1 2" key="1">
    <citation type="submission" date="2019-02" db="EMBL/GenBank/DDBJ databases">
        <title>Deep-cultivation of Planctomycetes and their phenomic and genomic characterization uncovers novel biology.</title>
        <authorList>
            <person name="Wiegand S."/>
            <person name="Jogler M."/>
            <person name="Boedeker C."/>
            <person name="Pinto D."/>
            <person name="Vollmers J."/>
            <person name="Rivas-Marin E."/>
            <person name="Kohn T."/>
            <person name="Peeters S.H."/>
            <person name="Heuer A."/>
            <person name="Rast P."/>
            <person name="Oberbeckmann S."/>
            <person name="Bunk B."/>
            <person name="Jeske O."/>
            <person name="Meyerdierks A."/>
            <person name="Storesund J.E."/>
            <person name="Kallscheuer N."/>
            <person name="Luecker S."/>
            <person name="Lage O.M."/>
            <person name="Pohl T."/>
            <person name="Merkel B.J."/>
            <person name="Hornburger P."/>
            <person name="Mueller R.-W."/>
            <person name="Bruemmer F."/>
            <person name="Labrenz M."/>
            <person name="Spormann A.M."/>
            <person name="Op den Camp H."/>
            <person name="Overmann J."/>
            <person name="Amann R."/>
            <person name="Jetten M.S.M."/>
            <person name="Mascher T."/>
            <person name="Medema M.H."/>
            <person name="Devos D.P."/>
            <person name="Kaster A.-K."/>
            <person name="Ovreas L."/>
            <person name="Rohde M."/>
            <person name="Galperin M.Y."/>
            <person name="Jogler C."/>
        </authorList>
    </citation>
    <scope>NUCLEOTIDE SEQUENCE [LARGE SCALE GENOMIC DNA]</scope>
    <source>
        <strain evidence="1 2">Pan181</strain>
    </source>
</reference>
<dbReference type="Pfam" id="PF13385">
    <property type="entry name" value="Laminin_G_3"/>
    <property type="match status" value="1"/>
</dbReference>
<proteinExistence type="predicted"/>
<dbReference type="Proteomes" id="UP000315750">
    <property type="component" value="Chromosome"/>
</dbReference>
<dbReference type="GO" id="GO:0016989">
    <property type="term" value="F:sigma factor antagonist activity"/>
    <property type="evidence" value="ECO:0007669"/>
    <property type="project" value="TreeGrafter"/>
</dbReference>
<dbReference type="Gene3D" id="2.60.120.200">
    <property type="match status" value="1"/>
</dbReference>
<protein>
    <submittedName>
        <fullName evidence="1">FecR protein</fullName>
    </submittedName>
</protein>
<dbReference type="PANTHER" id="PTHR30273">
    <property type="entry name" value="PERIPLASMIC SIGNAL SENSOR AND SIGMA FACTOR ACTIVATOR FECR-RELATED"/>
    <property type="match status" value="1"/>
</dbReference>
<keyword evidence="2" id="KW-1185">Reference proteome</keyword>
<dbReference type="SUPFAM" id="SSF49899">
    <property type="entry name" value="Concanavalin A-like lectins/glucanases"/>
    <property type="match status" value="1"/>
</dbReference>
<name>A0A518APE9_9BACT</name>
<gene>
    <name evidence="1" type="ORF">Pan181_27940</name>
</gene>
<evidence type="ECO:0000313" key="1">
    <source>
        <dbReference type="EMBL" id="QDU56584.1"/>
    </source>
</evidence>
<dbReference type="InterPro" id="IPR013320">
    <property type="entry name" value="ConA-like_dom_sf"/>
</dbReference>
<dbReference type="InterPro" id="IPR012373">
    <property type="entry name" value="Ferrdict_sens_TM"/>
</dbReference>
<dbReference type="RefSeq" id="WP_145247304.1">
    <property type="nucleotide sequence ID" value="NZ_CP036278.1"/>
</dbReference>
<dbReference type="PANTHER" id="PTHR30273:SF2">
    <property type="entry name" value="PROTEIN FECR"/>
    <property type="match status" value="1"/>
</dbReference>
<accession>A0A518APE9</accession>
<dbReference type="AlphaFoldDB" id="A0A518APE9"/>
<dbReference type="Gene3D" id="2.60.120.1440">
    <property type="match status" value="1"/>
</dbReference>
<dbReference type="KEGG" id="amuc:Pan181_27940"/>
<organism evidence="1 2">
    <name type="scientific">Aeoliella mucimassa</name>
    <dbReference type="NCBI Taxonomy" id="2527972"/>
    <lineage>
        <taxon>Bacteria</taxon>
        <taxon>Pseudomonadati</taxon>
        <taxon>Planctomycetota</taxon>
        <taxon>Planctomycetia</taxon>
        <taxon>Pirellulales</taxon>
        <taxon>Lacipirellulaceae</taxon>
        <taxon>Aeoliella</taxon>
    </lineage>
</organism>
<sequence length="593" mass="64497">MNIPEPIHDHLEDYLDGNLSEQGFQMISVWVNEQPDAAEALSQWLVWQVSMRDLQRIEGMQAMFADESTDQPASAAADADSLLRSIAAHELPATNSQPPSAAEARWWNSHLVQGMLAASLALVMGWGVWTYIWSGPGNGNQVAIEQNSESDQKPVAEPSMVRPVNASAYLGRLTNCEWTKKSFREGTALVPGSELSLEEGRAELIFDSGAKVSARGPCTLKIDDDAAFTLVVGDVSVEASFGFKVSTPSGVVIDLGTAFGVSVDSAGGSEVHVFEGEVAFQARGATDSTPKKSIVLQKDQACRYSVGGISLDEFKANESKFAWRSRELLSDDQVPDLQIRDGLVLWLAADRFVETDDQNGVICWRDLLVVPNSSAEDALQPAAKYRPVLTEDGLNGKPSLRFGGEGAFLLTPPLYTANEQTAFVVFALNDANPVFQPILNYNGPPQRIPQSVGDRVDPGVFQIFARDGNRDGRHAIIGHVFSGYEQGSRTSIVSEVGAFERAQTGEPLVVGFRHNPESRTLSLYVNGQEAATQQAVVDVGGTSRKLFGQHPIYDDGSMIFHGDLGEVLIFNRSLSDREVVDVSSYLIKRFDLE</sequence>